<evidence type="ECO:0000256" key="1">
    <source>
        <dbReference type="SAM" id="MobiDB-lite"/>
    </source>
</evidence>
<feature type="region of interest" description="Disordered" evidence="1">
    <location>
        <begin position="1"/>
        <end position="26"/>
    </location>
</feature>
<reference evidence="2 3" key="1">
    <citation type="journal article" date="2015" name="Nature">
        <title>rRNA introns, odd ribosomes, and small enigmatic genomes across a large radiation of phyla.</title>
        <authorList>
            <person name="Brown C.T."/>
            <person name="Hug L.A."/>
            <person name="Thomas B.C."/>
            <person name="Sharon I."/>
            <person name="Castelle C.J."/>
            <person name="Singh A."/>
            <person name="Wilkins M.J."/>
            <person name="Williams K.H."/>
            <person name="Banfield J.F."/>
        </authorList>
    </citation>
    <scope>NUCLEOTIDE SEQUENCE [LARGE SCALE GENOMIC DNA]</scope>
</reference>
<proteinExistence type="predicted"/>
<name>A0A0G0RLC8_9BACT</name>
<organism evidence="2 3">
    <name type="scientific">Candidatus Yanofskybacteria bacterium GW2011_GWD2_39_48</name>
    <dbReference type="NCBI Taxonomy" id="1619031"/>
    <lineage>
        <taxon>Bacteria</taxon>
        <taxon>Candidatus Yanofskyibacteriota</taxon>
    </lineage>
</organism>
<dbReference type="AlphaFoldDB" id="A0A0G0RLC8"/>
<protein>
    <submittedName>
        <fullName evidence="2">Uncharacterized protein</fullName>
    </submittedName>
</protein>
<sequence length="50" mass="5543">MSAMVDLDNGLKRARTGPSLEKDTGRRHCQFGSVRMKNARTEALLVALKI</sequence>
<gene>
    <name evidence="2" type="ORF">UT53_C0026G0006</name>
</gene>
<evidence type="ECO:0000313" key="3">
    <source>
        <dbReference type="Proteomes" id="UP000034764"/>
    </source>
</evidence>
<accession>A0A0G0RLC8</accession>
<dbReference type="EMBL" id="LBXD01000026">
    <property type="protein sequence ID" value="KKR23295.1"/>
    <property type="molecule type" value="Genomic_DNA"/>
</dbReference>
<dbReference type="Proteomes" id="UP000034764">
    <property type="component" value="Unassembled WGS sequence"/>
</dbReference>
<comment type="caution">
    <text evidence="2">The sequence shown here is derived from an EMBL/GenBank/DDBJ whole genome shotgun (WGS) entry which is preliminary data.</text>
</comment>
<evidence type="ECO:0000313" key="2">
    <source>
        <dbReference type="EMBL" id="KKR23295.1"/>
    </source>
</evidence>